<evidence type="ECO:0000256" key="4">
    <source>
        <dbReference type="PROSITE-ProRule" id="PRU01131"/>
    </source>
</evidence>
<comment type="similarity">
    <text evidence="1">Belongs to the FLZ family.</text>
</comment>
<feature type="zinc finger region" description="FLZ-type" evidence="4">
    <location>
        <begin position="192"/>
        <end position="235"/>
    </location>
</feature>
<dbReference type="PANTHER" id="PTHR46443:SF21">
    <property type="entry name" value="FCS-LIKE ZINC FINGER 8"/>
    <property type="match status" value="1"/>
</dbReference>
<reference evidence="6" key="1">
    <citation type="submission" date="2020-09" db="EMBL/GenBank/DDBJ databases">
        <title>Genome-Enabled Discovery of Anthraquinone Biosynthesis in Senna tora.</title>
        <authorList>
            <person name="Kang S.-H."/>
            <person name="Pandey R.P."/>
            <person name="Lee C.-M."/>
            <person name="Sim J.-S."/>
            <person name="Jeong J.-T."/>
            <person name="Choi B.-S."/>
            <person name="Jung M."/>
            <person name="Ginzburg D."/>
            <person name="Zhao K."/>
            <person name="Won S.Y."/>
            <person name="Oh T.-J."/>
            <person name="Yu Y."/>
            <person name="Kim N.-H."/>
            <person name="Lee O.R."/>
            <person name="Lee T.-H."/>
            <person name="Bashyal P."/>
            <person name="Kim T.-S."/>
            <person name="Lee W.-H."/>
            <person name="Kawkins C."/>
            <person name="Kim C.-K."/>
            <person name="Kim J.S."/>
            <person name="Ahn B.O."/>
            <person name="Rhee S.Y."/>
            <person name="Sohng J.K."/>
        </authorList>
    </citation>
    <scope>NUCLEOTIDE SEQUENCE</scope>
    <source>
        <tissue evidence="6">Leaf</tissue>
    </source>
</reference>
<protein>
    <submittedName>
        <fullName evidence="6">Protein MARD1</fullName>
    </submittedName>
</protein>
<dbReference type="OrthoDB" id="1902692at2759"/>
<evidence type="ECO:0000313" key="6">
    <source>
        <dbReference type="EMBL" id="KAF7837313.1"/>
    </source>
</evidence>
<evidence type="ECO:0000313" key="7">
    <source>
        <dbReference type="Proteomes" id="UP000634136"/>
    </source>
</evidence>
<comment type="caution">
    <text evidence="6">The sequence shown here is derived from an EMBL/GenBank/DDBJ whole genome shotgun (WGS) entry which is preliminary data.</text>
</comment>
<keyword evidence="3" id="KW-0863">Zinc-finger</keyword>
<organism evidence="6 7">
    <name type="scientific">Senna tora</name>
    <dbReference type="NCBI Taxonomy" id="362788"/>
    <lineage>
        <taxon>Eukaryota</taxon>
        <taxon>Viridiplantae</taxon>
        <taxon>Streptophyta</taxon>
        <taxon>Embryophyta</taxon>
        <taxon>Tracheophyta</taxon>
        <taxon>Spermatophyta</taxon>
        <taxon>Magnoliopsida</taxon>
        <taxon>eudicotyledons</taxon>
        <taxon>Gunneridae</taxon>
        <taxon>Pentapetalae</taxon>
        <taxon>rosids</taxon>
        <taxon>fabids</taxon>
        <taxon>Fabales</taxon>
        <taxon>Fabaceae</taxon>
        <taxon>Caesalpinioideae</taxon>
        <taxon>Cassia clade</taxon>
        <taxon>Senna</taxon>
    </lineage>
</organism>
<dbReference type="InterPro" id="IPR044593">
    <property type="entry name" value="FLZ8/MARD1"/>
</dbReference>
<evidence type="ECO:0000256" key="2">
    <source>
        <dbReference type="ARBA" id="ARBA00022723"/>
    </source>
</evidence>
<dbReference type="Pfam" id="PF04570">
    <property type="entry name" value="zf-FLZ"/>
    <property type="match status" value="1"/>
</dbReference>
<dbReference type="GO" id="GO:0008270">
    <property type="term" value="F:zinc ion binding"/>
    <property type="evidence" value="ECO:0007669"/>
    <property type="project" value="UniProtKB-KW"/>
</dbReference>
<keyword evidence="7" id="KW-1185">Reference proteome</keyword>
<dbReference type="EMBL" id="JAAIUW010000003">
    <property type="protein sequence ID" value="KAF7837313.1"/>
    <property type="molecule type" value="Genomic_DNA"/>
</dbReference>
<sequence length="251" mass="28223">MLFANFYNETEMMSSPTSILDTKPSSGFKNPFWSECPGFEPNHDCRWDVKLESKSEGVGLGLIDSLLDDNKSGDLKSKPEKRMVVLGSQLKLKIPPLLPPLSLQSSSESQIKTKDSMESAPVLKSHLSASEMELSEDYTRVISHGPNPKTVHIFDGCIINSSCFDVGSSSKENQIQSLPPPAPPRTSYPSDRFLSFCFYCKKDLVRRRIYMYRGEVAFCSRDCRYMGILLDEDGMESLQIEESCSEEEEES</sequence>
<dbReference type="Proteomes" id="UP000634136">
    <property type="component" value="Unassembled WGS sequence"/>
</dbReference>
<evidence type="ECO:0000259" key="5">
    <source>
        <dbReference type="PROSITE" id="PS51795"/>
    </source>
</evidence>
<dbReference type="InterPro" id="IPR007650">
    <property type="entry name" value="Zf-FLZ_dom"/>
</dbReference>
<name>A0A834X489_9FABA</name>
<feature type="domain" description="FLZ-type" evidence="5">
    <location>
        <begin position="192"/>
        <end position="235"/>
    </location>
</feature>
<evidence type="ECO:0000256" key="3">
    <source>
        <dbReference type="ARBA" id="ARBA00022771"/>
    </source>
</evidence>
<keyword evidence="3" id="KW-0862">Zinc</keyword>
<keyword evidence="2" id="KW-0479">Metal-binding</keyword>
<dbReference type="AlphaFoldDB" id="A0A834X489"/>
<gene>
    <name evidence="6" type="ORF">G2W53_005795</name>
</gene>
<accession>A0A834X489</accession>
<proteinExistence type="inferred from homology"/>
<dbReference type="PROSITE" id="PS51795">
    <property type="entry name" value="ZF_FLZ"/>
    <property type="match status" value="1"/>
</dbReference>
<evidence type="ECO:0000256" key="1">
    <source>
        <dbReference type="ARBA" id="ARBA00009374"/>
    </source>
</evidence>
<dbReference type="PANTHER" id="PTHR46443">
    <property type="entry name" value="FCS-LIKE ZINC FINGER 8"/>
    <property type="match status" value="1"/>
</dbReference>